<dbReference type="InterPro" id="IPR019079">
    <property type="entry name" value="Capsule_synth_CapA"/>
</dbReference>
<organism evidence="3 4">
    <name type="scientific">Eisenbergiella massiliensis</name>
    <dbReference type="NCBI Taxonomy" id="1720294"/>
    <lineage>
        <taxon>Bacteria</taxon>
        <taxon>Bacillati</taxon>
        <taxon>Bacillota</taxon>
        <taxon>Clostridia</taxon>
        <taxon>Lachnospirales</taxon>
        <taxon>Lachnospiraceae</taxon>
        <taxon>Eisenbergiella</taxon>
    </lineage>
</organism>
<evidence type="ECO:0000313" key="4">
    <source>
        <dbReference type="Proteomes" id="UP000261166"/>
    </source>
</evidence>
<evidence type="ECO:0000256" key="1">
    <source>
        <dbReference type="ARBA" id="ARBA00005662"/>
    </source>
</evidence>
<evidence type="ECO:0000259" key="2">
    <source>
        <dbReference type="SMART" id="SM00854"/>
    </source>
</evidence>
<feature type="domain" description="Capsule synthesis protein CapA" evidence="2">
    <location>
        <begin position="4"/>
        <end position="236"/>
    </location>
</feature>
<dbReference type="OrthoDB" id="9810906at2"/>
<dbReference type="Proteomes" id="UP000261166">
    <property type="component" value="Unassembled WGS sequence"/>
</dbReference>
<gene>
    <name evidence="3" type="ORF">DWY69_20370</name>
</gene>
<reference evidence="3 4" key="1">
    <citation type="submission" date="2018-08" db="EMBL/GenBank/DDBJ databases">
        <title>A genome reference for cultivated species of the human gut microbiota.</title>
        <authorList>
            <person name="Zou Y."/>
            <person name="Xue W."/>
            <person name="Luo G."/>
        </authorList>
    </citation>
    <scope>NUCLEOTIDE SEQUENCE [LARGE SCALE GENOMIC DNA]</scope>
    <source>
        <strain evidence="3 4">AF26-4BH</strain>
    </source>
</reference>
<dbReference type="Pfam" id="PF09587">
    <property type="entry name" value="PGA_cap"/>
    <property type="match status" value="1"/>
</dbReference>
<dbReference type="PANTHER" id="PTHR33393:SF13">
    <property type="entry name" value="PGA BIOSYNTHESIS PROTEIN CAPA"/>
    <property type="match status" value="1"/>
</dbReference>
<accession>A0A3E3ILV7</accession>
<dbReference type="SMART" id="SM00854">
    <property type="entry name" value="PGA_cap"/>
    <property type="match status" value="1"/>
</dbReference>
<dbReference type="CDD" id="cd07381">
    <property type="entry name" value="MPP_CapA"/>
    <property type="match status" value="1"/>
</dbReference>
<protein>
    <submittedName>
        <fullName evidence="3">CapA family protein</fullName>
    </submittedName>
</protein>
<comment type="caution">
    <text evidence="3">The sequence shown here is derived from an EMBL/GenBank/DDBJ whole genome shotgun (WGS) entry which is preliminary data.</text>
</comment>
<name>A0A3E3ILV7_9FIRM</name>
<dbReference type="AlphaFoldDB" id="A0A3E3ILV7"/>
<dbReference type="EMBL" id="QVLU01000021">
    <property type="protein sequence ID" value="RGE68002.1"/>
    <property type="molecule type" value="Genomic_DNA"/>
</dbReference>
<proteinExistence type="inferred from homology"/>
<dbReference type="SUPFAM" id="SSF56300">
    <property type="entry name" value="Metallo-dependent phosphatases"/>
    <property type="match status" value="1"/>
</dbReference>
<dbReference type="RefSeq" id="WP_025490159.1">
    <property type="nucleotide sequence ID" value="NZ_JBKVAZ010000013.1"/>
</dbReference>
<dbReference type="PANTHER" id="PTHR33393">
    <property type="entry name" value="POLYGLUTAMINE SYNTHESIS ACCESSORY PROTEIN RV0574C-RELATED"/>
    <property type="match status" value="1"/>
</dbReference>
<dbReference type="Gene3D" id="3.60.21.10">
    <property type="match status" value="1"/>
</dbReference>
<sequence length="353" mass="40148">MKQKLLFLGDLIYDYDFIAEDIERLSSWIKENNFLSVVNLEGGIVQNLSCPISKRGPNLASSLTAITVLKKLNVGMVCLANNHIMDFGKEGLQDTIALLKENNIPYVGAGLSLSEALAPSILNIDGQQVAFLNFGWNLEETVYATDKSAGCAPRIDEIIQNQIQKAKQDGSNVCVCMHWGFEYNRYPLPIDIKLAQHMIDCGAELVIGHHPHCIQPKQIYNDKHIYYSLGNFYFASGRKDYDKIFNEKIPNQSDYGIMVEWNCATSEFNEHAICFNHDKEESERLEYIDKSILKDISNVNYSSNAYIKNVRQNKKNINPILRGNKKLDGVKIKMLLSFYRLKAIAKLILKRKK</sequence>
<dbReference type="InterPro" id="IPR029052">
    <property type="entry name" value="Metallo-depent_PP-like"/>
</dbReference>
<comment type="similarity">
    <text evidence="1">Belongs to the CapA family.</text>
</comment>
<dbReference type="InterPro" id="IPR052169">
    <property type="entry name" value="CW_Biosynth-Accessory"/>
</dbReference>
<evidence type="ECO:0000313" key="3">
    <source>
        <dbReference type="EMBL" id="RGE68002.1"/>
    </source>
</evidence>